<reference evidence="1" key="1">
    <citation type="journal article" date="2019" name="bioRxiv">
        <title>The Genome of the Zebra Mussel, Dreissena polymorpha: A Resource for Invasive Species Research.</title>
        <authorList>
            <person name="McCartney M.A."/>
            <person name="Auch B."/>
            <person name="Kono T."/>
            <person name="Mallez S."/>
            <person name="Zhang Y."/>
            <person name="Obille A."/>
            <person name="Becker A."/>
            <person name="Abrahante J.E."/>
            <person name="Garbe J."/>
            <person name="Badalamenti J.P."/>
            <person name="Herman A."/>
            <person name="Mangelson H."/>
            <person name="Liachko I."/>
            <person name="Sullivan S."/>
            <person name="Sone E.D."/>
            <person name="Koren S."/>
            <person name="Silverstein K.A.T."/>
            <person name="Beckman K.B."/>
            <person name="Gohl D.M."/>
        </authorList>
    </citation>
    <scope>NUCLEOTIDE SEQUENCE</scope>
    <source>
        <strain evidence="1">Duluth1</strain>
        <tissue evidence="1">Whole animal</tissue>
    </source>
</reference>
<organism evidence="1 2">
    <name type="scientific">Dreissena polymorpha</name>
    <name type="common">Zebra mussel</name>
    <name type="synonym">Mytilus polymorpha</name>
    <dbReference type="NCBI Taxonomy" id="45954"/>
    <lineage>
        <taxon>Eukaryota</taxon>
        <taxon>Metazoa</taxon>
        <taxon>Spiralia</taxon>
        <taxon>Lophotrochozoa</taxon>
        <taxon>Mollusca</taxon>
        <taxon>Bivalvia</taxon>
        <taxon>Autobranchia</taxon>
        <taxon>Heteroconchia</taxon>
        <taxon>Euheterodonta</taxon>
        <taxon>Imparidentia</taxon>
        <taxon>Neoheterodontei</taxon>
        <taxon>Myida</taxon>
        <taxon>Dreissenoidea</taxon>
        <taxon>Dreissenidae</taxon>
        <taxon>Dreissena</taxon>
    </lineage>
</organism>
<sequence length="180" mass="20359">MMVGEKKRLIKGLIEKKYHVRLFVAVKSIFLETANMKTKLRNIDHNNHIEQICFKPNDALQKILFRNNAVIGTLQETIDGSEEYNDVQVEDTSINLKPNQPCYSGSLAKTEAAAISERNLEDQDRCVIGDEPPGTMIITRESLRHCVGYENVGKICIHYSFKEGIQAIWLPLSNIPGKSD</sequence>
<dbReference type="EMBL" id="JAIWYP010000005">
    <property type="protein sequence ID" value="KAH3823831.1"/>
    <property type="molecule type" value="Genomic_DNA"/>
</dbReference>
<evidence type="ECO:0000313" key="2">
    <source>
        <dbReference type="Proteomes" id="UP000828390"/>
    </source>
</evidence>
<reference evidence="1" key="2">
    <citation type="submission" date="2020-11" db="EMBL/GenBank/DDBJ databases">
        <authorList>
            <person name="McCartney M.A."/>
            <person name="Auch B."/>
            <person name="Kono T."/>
            <person name="Mallez S."/>
            <person name="Becker A."/>
            <person name="Gohl D.M."/>
            <person name="Silverstein K.A.T."/>
            <person name="Koren S."/>
            <person name="Bechman K.B."/>
            <person name="Herman A."/>
            <person name="Abrahante J.E."/>
            <person name="Garbe J."/>
        </authorList>
    </citation>
    <scope>NUCLEOTIDE SEQUENCE</scope>
    <source>
        <strain evidence="1">Duluth1</strain>
        <tissue evidence="1">Whole animal</tissue>
    </source>
</reference>
<protein>
    <submittedName>
        <fullName evidence="1">Uncharacterized protein</fullName>
    </submittedName>
</protein>
<evidence type="ECO:0000313" key="1">
    <source>
        <dbReference type="EMBL" id="KAH3823831.1"/>
    </source>
</evidence>
<proteinExistence type="predicted"/>
<name>A0A9D4GUC4_DREPO</name>
<dbReference type="Proteomes" id="UP000828390">
    <property type="component" value="Unassembled WGS sequence"/>
</dbReference>
<keyword evidence="2" id="KW-1185">Reference proteome</keyword>
<comment type="caution">
    <text evidence="1">The sequence shown here is derived from an EMBL/GenBank/DDBJ whole genome shotgun (WGS) entry which is preliminary data.</text>
</comment>
<accession>A0A9D4GUC4</accession>
<gene>
    <name evidence="1" type="ORF">DPMN_125654</name>
</gene>
<dbReference type="AlphaFoldDB" id="A0A9D4GUC4"/>